<proteinExistence type="predicted"/>
<gene>
    <name evidence="1" type="ORF">MRB53_020518</name>
</gene>
<keyword evidence="2" id="KW-1185">Reference proteome</keyword>
<dbReference type="EMBL" id="CM056814">
    <property type="protein sequence ID" value="KAJ8627211.1"/>
    <property type="molecule type" value="Genomic_DNA"/>
</dbReference>
<sequence length="243" mass="27496">MSQTQTPEKSIPQTISHKTNNKPNRKTPTVITVSSSTLFLSLVSLTLLSFSFFFLSFKDTTFWFLLSNAIILLIAAVDCNTFLPSKPKPDLYDEYMKGVKSRNTHPHTYCTAEAVDTGSRRARGHDDVKENVTPPKTETVSEKKEFAETDSVLEKRELVCCSVTEKPIRDKYKRSETTKAIVVVGGKKKKDLRRSETDIGRRELGEGDLSAMSDEELNKRVEEFISRVNRQIRLQEIGDVTSL</sequence>
<accession>A0ACC2L1E6</accession>
<reference evidence="1 2" key="1">
    <citation type="journal article" date="2022" name="Hortic Res">
        <title>A haplotype resolved chromosomal level avocado genome allows analysis of novel avocado genes.</title>
        <authorList>
            <person name="Nath O."/>
            <person name="Fletcher S.J."/>
            <person name="Hayward A."/>
            <person name="Shaw L.M."/>
            <person name="Masouleh A.K."/>
            <person name="Furtado A."/>
            <person name="Henry R.J."/>
            <person name="Mitter N."/>
        </authorList>
    </citation>
    <scope>NUCLEOTIDE SEQUENCE [LARGE SCALE GENOMIC DNA]</scope>
    <source>
        <strain evidence="2">cv. Hass</strain>
    </source>
</reference>
<protein>
    <submittedName>
        <fullName evidence="1">Uncharacterized protein</fullName>
    </submittedName>
</protein>
<evidence type="ECO:0000313" key="1">
    <source>
        <dbReference type="EMBL" id="KAJ8627211.1"/>
    </source>
</evidence>
<name>A0ACC2L1E6_PERAE</name>
<organism evidence="1 2">
    <name type="scientific">Persea americana</name>
    <name type="common">Avocado</name>
    <dbReference type="NCBI Taxonomy" id="3435"/>
    <lineage>
        <taxon>Eukaryota</taxon>
        <taxon>Viridiplantae</taxon>
        <taxon>Streptophyta</taxon>
        <taxon>Embryophyta</taxon>
        <taxon>Tracheophyta</taxon>
        <taxon>Spermatophyta</taxon>
        <taxon>Magnoliopsida</taxon>
        <taxon>Magnoliidae</taxon>
        <taxon>Laurales</taxon>
        <taxon>Lauraceae</taxon>
        <taxon>Persea</taxon>
    </lineage>
</organism>
<comment type="caution">
    <text evidence="1">The sequence shown here is derived from an EMBL/GenBank/DDBJ whole genome shotgun (WGS) entry which is preliminary data.</text>
</comment>
<dbReference type="Proteomes" id="UP001234297">
    <property type="component" value="Chromosome 6"/>
</dbReference>
<evidence type="ECO:0000313" key="2">
    <source>
        <dbReference type="Proteomes" id="UP001234297"/>
    </source>
</evidence>